<protein>
    <submittedName>
        <fullName evidence="1">Uncharacterized protein</fullName>
    </submittedName>
</protein>
<comment type="caution">
    <text evidence="1">The sequence shown here is derived from an EMBL/GenBank/DDBJ whole genome shotgun (WGS) entry which is preliminary data.</text>
</comment>
<sequence>MGQDLRDGGNHDLLIVPGKTGHFGIHAAGGGHGQADDLDLFNLHAGHGEQMRDLRN</sequence>
<gene>
    <name evidence="1" type="ORF">SDC9_109690</name>
</gene>
<dbReference type="AlphaFoldDB" id="A0A645BBW5"/>
<evidence type="ECO:0000313" key="1">
    <source>
        <dbReference type="EMBL" id="MPM62812.1"/>
    </source>
</evidence>
<dbReference type="EMBL" id="VSSQ01019060">
    <property type="protein sequence ID" value="MPM62812.1"/>
    <property type="molecule type" value="Genomic_DNA"/>
</dbReference>
<accession>A0A645BBW5</accession>
<reference evidence="1" key="1">
    <citation type="submission" date="2019-08" db="EMBL/GenBank/DDBJ databases">
        <authorList>
            <person name="Kucharzyk K."/>
            <person name="Murdoch R.W."/>
            <person name="Higgins S."/>
            <person name="Loffler F."/>
        </authorList>
    </citation>
    <scope>NUCLEOTIDE SEQUENCE</scope>
</reference>
<proteinExistence type="predicted"/>
<organism evidence="1">
    <name type="scientific">bioreactor metagenome</name>
    <dbReference type="NCBI Taxonomy" id="1076179"/>
    <lineage>
        <taxon>unclassified sequences</taxon>
        <taxon>metagenomes</taxon>
        <taxon>ecological metagenomes</taxon>
    </lineage>
</organism>
<name>A0A645BBW5_9ZZZZ</name>